<dbReference type="SMART" id="SM00894">
    <property type="entry name" value="Excalibur"/>
    <property type="match status" value="2"/>
</dbReference>
<dbReference type="Pfam" id="PF05901">
    <property type="entry name" value="Excalibur"/>
    <property type="match status" value="2"/>
</dbReference>
<feature type="chain" id="PRO_5021820594" description="Excalibur calcium-binding domain-containing protein" evidence="2">
    <location>
        <begin position="27"/>
        <end position="211"/>
    </location>
</feature>
<feature type="transmembrane region" description="Helical" evidence="1">
    <location>
        <begin position="185"/>
        <end position="204"/>
    </location>
</feature>
<proteinExistence type="predicted"/>
<sequence length="211" mass="21309">MKKTAAALAALAAAGFTGLSMAPASAQMFQNCTDANNAGYYNIPASSAAYSLDLDGNEDGVACEGGGTSVYIFPTPDTPVAPNPTDVVQDGVVQNPAVFDNCTEARAAGRVNIPVGDPAYALHLDADRDGFGCDADGTDDGVQYQEIVDWVPEDWNNGGQGYDQVGQVPVGGADTGVEGESAAPGLALAGGLTLVAAAGVTVVARRRAVRA</sequence>
<gene>
    <name evidence="4" type="ORF">KTU01_23470</name>
</gene>
<reference evidence="4 5" key="1">
    <citation type="submission" date="2019-07" db="EMBL/GenBank/DDBJ databases">
        <title>Whole genome shotgun sequence of Kocuria turfanensis NBRC 107627.</title>
        <authorList>
            <person name="Hosoyama A."/>
            <person name="Uohara A."/>
            <person name="Ohji S."/>
            <person name="Ichikawa N."/>
        </authorList>
    </citation>
    <scope>NUCLEOTIDE SEQUENCE [LARGE SCALE GENOMIC DNA]</scope>
    <source>
        <strain evidence="4 5">NBRC 107627</strain>
    </source>
</reference>
<keyword evidence="1" id="KW-0812">Transmembrane</keyword>
<keyword evidence="1" id="KW-0472">Membrane</keyword>
<dbReference type="STRING" id="388357.GCA_001580365_02391"/>
<dbReference type="EMBL" id="BJZS01000074">
    <property type="protein sequence ID" value="GEO96224.1"/>
    <property type="molecule type" value="Genomic_DNA"/>
</dbReference>
<evidence type="ECO:0000259" key="3">
    <source>
        <dbReference type="SMART" id="SM00894"/>
    </source>
</evidence>
<feature type="domain" description="Excalibur calcium-binding" evidence="3">
    <location>
        <begin position="98"/>
        <end position="134"/>
    </location>
</feature>
<dbReference type="Proteomes" id="UP000321103">
    <property type="component" value="Unassembled WGS sequence"/>
</dbReference>
<comment type="caution">
    <text evidence="4">The sequence shown here is derived from an EMBL/GenBank/DDBJ whole genome shotgun (WGS) entry which is preliminary data.</text>
</comment>
<feature type="signal peptide" evidence="2">
    <location>
        <begin position="1"/>
        <end position="26"/>
    </location>
</feature>
<protein>
    <recommendedName>
        <fullName evidence="3">Excalibur calcium-binding domain-containing protein</fullName>
    </recommendedName>
</protein>
<evidence type="ECO:0000256" key="1">
    <source>
        <dbReference type="SAM" id="Phobius"/>
    </source>
</evidence>
<dbReference type="RefSeq" id="WP_062735927.1">
    <property type="nucleotide sequence ID" value="NZ_BJZS01000074.1"/>
</dbReference>
<evidence type="ECO:0000313" key="4">
    <source>
        <dbReference type="EMBL" id="GEO96224.1"/>
    </source>
</evidence>
<evidence type="ECO:0000313" key="5">
    <source>
        <dbReference type="Proteomes" id="UP000321103"/>
    </source>
</evidence>
<name>A0A512IEV0_9MICC</name>
<keyword evidence="1" id="KW-1133">Transmembrane helix</keyword>
<keyword evidence="5" id="KW-1185">Reference proteome</keyword>
<organism evidence="4 5">
    <name type="scientific">Kocuria turfanensis</name>
    <dbReference type="NCBI Taxonomy" id="388357"/>
    <lineage>
        <taxon>Bacteria</taxon>
        <taxon>Bacillati</taxon>
        <taxon>Actinomycetota</taxon>
        <taxon>Actinomycetes</taxon>
        <taxon>Micrococcales</taxon>
        <taxon>Micrococcaceae</taxon>
        <taxon>Kocuria</taxon>
    </lineage>
</organism>
<dbReference type="InterPro" id="IPR008613">
    <property type="entry name" value="Excalibur_Ca-bd_domain"/>
</dbReference>
<accession>A0A512IEV0</accession>
<dbReference type="AlphaFoldDB" id="A0A512IEV0"/>
<keyword evidence="2" id="KW-0732">Signal</keyword>
<feature type="domain" description="Excalibur calcium-binding" evidence="3">
    <location>
        <begin position="28"/>
        <end position="64"/>
    </location>
</feature>
<evidence type="ECO:0000256" key="2">
    <source>
        <dbReference type="SAM" id="SignalP"/>
    </source>
</evidence>